<accession>A0A1X2IDU2</accession>
<reference evidence="4 5" key="1">
    <citation type="submission" date="2016-07" db="EMBL/GenBank/DDBJ databases">
        <title>Pervasive Adenine N6-methylation of Active Genes in Fungi.</title>
        <authorList>
            <consortium name="DOE Joint Genome Institute"/>
            <person name="Mondo S.J."/>
            <person name="Dannebaum R.O."/>
            <person name="Kuo R.C."/>
            <person name="Labutti K."/>
            <person name="Haridas S."/>
            <person name="Kuo A."/>
            <person name="Salamov A."/>
            <person name="Ahrendt S.R."/>
            <person name="Lipzen A."/>
            <person name="Sullivan W."/>
            <person name="Andreopoulos W.B."/>
            <person name="Clum A."/>
            <person name="Lindquist E."/>
            <person name="Daum C."/>
            <person name="Ramamoorthy G.K."/>
            <person name="Gryganskyi A."/>
            <person name="Culley D."/>
            <person name="Magnuson J.K."/>
            <person name="James T.Y."/>
            <person name="O'Malley M.A."/>
            <person name="Stajich J.E."/>
            <person name="Spatafora J.W."/>
            <person name="Visel A."/>
            <person name="Grigoriev I.V."/>
        </authorList>
    </citation>
    <scope>NUCLEOTIDE SEQUENCE [LARGE SCALE GENOMIC DNA]</scope>
    <source>
        <strain evidence="4 5">NRRL 1336</strain>
    </source>
</reference>
<evidence type="ECO:0000313" key="4">
    <source>
        <dbReference type="EMBL" id="ORZ13948.1"/>
    </source>
</evidence>
<feature type="non-terminal residue" evidence="4">
    <location>
        <position position="168"/>
    </location>
</feature>
<dbReference type="GO" id="GO:0000266">
    <property type="term" value="P:mitochondrial fission"/>
    <property type="evidence" value="ECO:0007669"/>
    <property type="project" value="TreeGrafter"/>
</dbReference>
<comment type="caution">
    <text evidence="4">The sequence shown here is derived from an EMBL/GenBank/DDBJ whole genome shotgun (WGS) entry which is preliminary data.</text>
</comment>
<sequence length="168" mass="18634">ESLTERVEEGKVDTLSTNARYLAYASRLKTAVAASTRYLAYSSDIGESFRPIVPPAVVKAAYGISWGYVLIDMSYEGYKSHHAGESNQQVAVSMIHRGAFQAVASMLFPMITIHTAVKYSARAFKNVKNAKLRTWGPTSVGLAIVPFLPYLFDEPVEHLMDKIFEPLK</sequence>
<evidence type="ECO:0000256" key="2">
    <source>
        <dbReference type="ARBA" id="ARBA00017835"/>
    </source>
</evidence>
<dbReference type="EMBL" id="MCGE01000015">
    <property type="protein sequence ID" value="ORZ13948.1"/>
    <property type="molecule type" value="Genomic_DNA"/>
</dbReference>
<dbReference type="Pfam" id="PF10558">
    <property type="entry name" value="MTP18"/>
    <property type="match status" value="1"/>
</dbReference>
<dbReference type="GO" id="GO:0005739">
    <property type="term" value="C:mitochondrion"/>
    <property type="evidence" value="ECO:0007669"/>
    <property type="project" value="TreeGrafter"/>
</dbReference>
<dbReference type="AlphaFoldDB" id="A0A1X2IDU2"/>
<dbReference type="PANTHER" id="PTHR11001">
    <property type="entry name" value="MITOCHONDRIAL FISSION PROCESS PROTEIN 1"/>
    <property type="match status" value="1"/>
</dbReference>
<dbReference type="InterPro" id="IPR019560">
    <property type="entry name" value="Mitochondrial_18_kDa_protein"/>
</dbReference>
<organism evidence="4 5">
    <name type="scientific">Absidia repens</name>
    <dbReference type="NCBI Taxonomy" id="90262"/>
    <lineage>
        <taxon>Eukaryota</taxon>
        <taxon>Fungi</taxon>
        <taxon>Fungi incertae sedis</taxon>
        <taxon>Mucoromycota</taxon>
        <taxon>Mucoromycotina</taxon>
        <taxon>Mucoromycetes</taxon>
        <taxon>Mucorales</taxon>
        <taxon>Cunninghamellaceae</taxon>
        <taxon>Absidia</taxon>
    </lineage>
</organism>
<gene>
    <name evidence="4" type="ORF">BCR42DRAFT_304226</name>
</gene>
<dbReference type="OrthoDB" id="424969at2759"/>
<comment type="similarity">
    <text evidence="1">Belongs to the MTFP1 family.</text>
</comment>
<keyword evidence="5" id="KW-1185">Reference proteome</keyword>
<name>A0A1X2IDU2_9FUNG</name>
<dbReference type="PANTHER" id="PTHR11001:SF2">
    <property type="entry name" value="MITOCHONDRIAL FISSION PROCESS PROTEIN 1"/>
    <property type="match status" value="1"/>
</dbReference>
<protein>
    <recommendedName>
        <fullName evidence="2">Mitochondrial fission process protein 1</fullName>
    </recommendedName>
    <alternativeName>
        <fullName evidence="3">Mitochondrial 18 kDa protein</fullName>
    </alternativeName>
</protein>
<proteinExistence type="inferred from homology"/>
<dbReference type="Proteomes" id="UP000193560">
    <property type="component" value="Unassembled WGS sequence"/>
</dbReference>
<evidence type="ECO:0000313" key="5">
    <source>
        <dbReference type="Proteomes" id="UP000193560"/>
    </source>
</evidence>
<evidence type="ECO:0000256" key="3">
    <source>
        <dbReference type="ARBA" id="ARBA00029631"/>
    </source>
</evidence>
<evidence type="ECO:0000256" key="1">
    <source>
        <dbReference type="ARBA" id="ARBA00009224"/>
    </source>
</evidence>
<feature type="non-terminal residue" evidence="4">
    <location>
        <position position="1"/>
    </location>
</feature>